<dbReference type="HOGENOM" id="CLU_2741831_0_0_1"/>
<organism evidence="1 2">
    <name type="scientific">[Torrubiella] hemipterigena</name>
    <dbReference type="NCBI Taxonomy" id="1531966"/>
    <lineage>
        <taxon>Eukaryota</taxon>
        <taxon>Fungi</taxon>
        <taxon>Dikarya</taxon>
        <taxon>Ascomycota</taxon>
        <taxon>Pezizomycotina</taxon>
        <taxon>Sordariomycetes</taxon>
        <taxon>Hypocreomycetidae</taxon>
        <taxon>Hypocreales</taxon>
        <taxon>Clavicipitaceae</taxon>
        <taxon>Clavicipitaceae incertae sedis</taxon>
        <taxon>'Torrubiella' clade</taxon>
    </lineage>
</organism>
<proteinExistence type="predicted"/>
<dbReference type="EMBL" id="CDHN01000003">
    <property type="protein sequence ID" value="CEJ90546.1"/>
    <property type="molecule type" value="Genomic_DNA"/>
</dbReference>
<protein>
    <submittedName>
        <fullName evidence="1">Uncharacterized protein</fullName>
    </submittedName>
</protein>
<dbReference type="Proteomes" id="UP000039046">
    <property type="component" value="Unassembled WGS sequence"/>
</dbReference>
<sequence length="71" mass="7544">MADPATPETGKAARTKGDRETLLAKLTDGNCSLDYPDPLTLVSVTTKPAAIVSSETEDKWHSLLSAARENS</sequence>
<accession>A0A0A1T095</accession>
<name>A0A0A1T095_9HYPO</name>
<gene>
    <name evidence="1" type="ORF">VHEMI06324</name>
</gene>
<evidence type="ECO:0000313" key="2">
    <source>
        <dbReference type="Proteomes" id="UP000039046"/>
    </source>
</evidence>
<keyword evidence="2" id="KW-1185">Reference proteome</keyword>
<reference evidence="1 2" key="1">
    <citation type="journal article" date="2015" name="Genome Announc.">
        <title>Draft Genome Sequence and Gene Annotation of the Entomopathogenic Fungus Verticillium hemipterigenum.</title>
        <authorList>
            <person name="Horn F."/>
            <person name="Habel A."/>
            <person name="Scharf D.H."/>
            <person name="Dworschak J."/>
            <person name="Brakhage A.A."/>
            <person name="Guthke R."/>
            <person name="Hertweck C."/>
            <person name="Linde J."/>
        </authorList>
    </citation>
    <scope>NUCLEOTIDE SEQUENCE [LARGE SCALE GENOMIC DNA]</scope>
</reference>
<dbReference type="AlphaFoldDB" id="A0A0A1T095"/>
<evidence type="ECO:0000313" key="1">
    <source>
        <dbReference type="EMBL" id="CEJ90546.1"/>
    </source>
</evidence>